<organism evidence="2 3">
    <name type="scientific">Chryseolinea lacunae</name>
    <dbReference type="NCBI Taxonomy" id="2801331"/>
    <lineage>
        <taxon>Bacteria</taxon>
        <taxon>Pseudomonadati</taxon>
        <taxon>Bacteroidota</taxon>
        <taxon>Cytophagia</taxon>
        <taxon>Cytophagales</taxon>
        <taxon>Fulvivirgaceae</taxon>
        <taxon>Chryseolinea</taxon>
    </lineage>
</organism>
<dbReference type="Proteomes" id="UP000613030">
    <property type="component" value="Unassembled WGS sequence"/>
</dbReference>
<evidence type="ECO:0000313" key="3">
    <source>
        <dbReference type="Proteomes" id="UP000613030"/>
    </source>
</evidence>
<name>A0ABS1L2D8_9BACT</name>
<comment type="caution">
    <text evidence="2">The sequence shown here is derived from an EMBL/GenBank/DDBJ whole genome shotgun (WGS) entry which is preliminary data.</text>
</comment>
<reference evidence="2 3" key="1">
    <citation type="submission" date="2021-01" db="EMBL/GenBank/DDBJ databases">
        <title>Chryseolinea sp. Jin1 Genome sequencing and assembly.</title>
        <authorList>
            <person name="Kim I."/>
        </authorList>
    </citation>
    <scope>NUCLEOTIDE SEQUENCE [LARGE SCALE GENOMIC DNA]</scope>
    <source>
        <strain evidence="2 3">Jin1</strain>
    </source>
</reference>
<gene>
    <name evidence="2" type="ORF">JI741_31760</name>
</gene>
<feature type="transmembrane region" description="Helical" evidence="1">
    <location>
        <begin position="180"/>
        <end position="199"/>
    </location>
</feature>
<evidence type="ECO:0000256" key="1">
    <source>
        <dbReference type="SAM" id="Phobius"/>
    </source>
</evidence>
<evidence type="ECO:0000313" key="2">
    <source>
        <dbReference type="EMBL" id="MBL0745854.1"/>
    </source>
</evidence>
<protein>
    <submittedName>
        <fullName evidence="2">Uncharacterized protein</fullName>
    </submittedName>
</protein>
<dbReference type="EMBL" id="JAERRB010000020">
    <property type="protein sequence ID" value="MBL0745854.1"/>
    <property type="molecule type" value="Genomic_DNA"/>
</dbReference>
<proteinExistence type="predicted"/>
<keyword evidence="1" id="KW-0472">Membrane</keyword>
<keyword evidence="3" id="KW-1185">Reference proteome</keyword>
<dbReference type="RefSeq" id="WP_202016524.1">
    <property type="nucleotide sequence ID" value="NZ_JAERRB010000020.1"/>
</dbReference>
<sequence>MTATKEIRPENISHELAEAISEEIPSVVLRSVYNENTVPSESEWVTKNTAILIFHGIGNQLPLETLDQFGRGLAKEYSLRKDNDLSLHHCVIVKDKDSDSPWFDNIVRIKNKNSPHHIDIYEYYWANFTEDQASWTDISNWINGVVKGAKGFYKEQAALGKEFNDRSIFFDSKGQFNPTVYWLVLGVFTKIILLVNLAISVLLKLLSYIPLIGSVATSMLNAFLKLGASKLANVLGDICIYNVIDPKSKFYEIRRKILDGAVDSIKFLIEKRLESEQYKGLENKRIPREYESVIIAGHSLGSQVSYDAINKINLLVNQEMIDGYDAKGNCNNLAKTESIKKISDQLRGFVTFGSPLDKIVFFLREKTPPEQIFRQQLIEAYHCFKQQRWSTITIPPNLTLSMCIVRYLDDIGWRNYYDKKDYVSGRLDYYKNVANVQCDFPGVNLFSFTHSNYWEEKLMYRDLIKTVINA</sequence>
<accession>A0ABS1L2D8</accession>
<keyword evidence="1" id="KW-0812">Transmembrane</keyword>
<keyword evidence="1" id="KW-1133">Transmembrane helix</keyword>